<reference evidence="1" key="2">
    <citation type="submission" date="2013-09" db="EMBL/GenBank/DDBJ databases">
        <title>Draft genome sequence of Anaerotruncus colihominis(DSM 17241).</title>
        <authorList>
            <person name="Sudarsanam P."/>
            <person name="Ley R."/>
            <person name="Guruge J."/>
            <person name="Turnbaugh P.J."/>
            <person name="Mahowald M."/>
            <person name="Liep D."/>
            <person name="Gordon J."/>
        </authorList>
    </citation>
    <scope>NUCLEOTIDE SEQUENCE</scope>
    <source>
        <strain evidence="1">DSM 17241</strain>
    </source>
</reference>
<dbReference type="EMBL" id="ABGD02000018">
    <property type="protein sequence ID" value="EDS11018.1"/>
    <property type="molecule type" value="Genomic_DNA"/>
</dbReference>
<comment type="caution">
    <text evidence="1">The sequence shown here is derived from an EMBL/GenBank/DDBJ whole genome shotgun (WGS) entry which is preliminary data.</text>
</comment>
<accession>B0PBP3</accession>
<dbReference type="AlphaFoldDB" id="B0PBP3"/>
<reference evidence="1" key="1">
    <citation type="submission" date="2007-11" db="EMBL/GenBank/DDBJ databases">
        <authorList>
            <person name="Fulton L."/>
            <person name="Clifton S."/>
            <person name="Fulton B."/>
            <person name="Xu J."/>
            <person name="Minx P."/>
            <person name="Pepin K.H."/>
            <person name="Johnson M."/>
            <person name="Thiruvilangam P."/>
            <person name="Bhonagiri V."/>
            <person name="Nash W.E."/>
            <person name="Mardis E.R."/>
            <person name="Wilson R.K."/>
        </authorList>
    </citation>
    <scope>NUCLEOTIDE SEQUENCE [LARGE SCALE GENOMIC DNA]</scope>
    <source>
        <strain evidence="1">DSM 17241</strain>
    </source>
</reference>
<name>B0PBP3_9FIRM</name>
<evidence type="ECO:0000313" key="2">
    <source>
        <dbReference type="Proteomes" id="UP000003803"/>
    </source>
</evidence>
<proteinExistence type="predicted"/>
<dbReference type="HOGENOM" id="CLU_3021722_0_0_9"/>
<protein>
    <submittedName>
        <fullName evidence="1">Uncharacterized protein</fullName>
    </submittedName>
</protein>
<sequence length="55" mass="6536">MDIRRPVYFFSPPLWGTVRRVFRHKGLIFSFLIIRRSTAFHLFFLPLNGKGLLSL</sequence>
<gene>
    <name evidence="1" type="ORF">ANACOL_02201</name>
</gene>
<dbReference type="Proteomes" id="UP000003803">
    <property type="component" value="Unassembled WGS sequence"/>
</dbReference>
<keyword evidence="2" id="KW-1185">Reference proteome</keyword>
<organism evidence="1 2">
    <name type="scientific">Anaerotruncus colihominis DSM 17241</name>
    <dbReference type="NCBI Taxonomy" id="445972"/>
    <lineage>
        <taxon>Bacteria</taxon>
        <taxon>Bacillati</taxon>
        <taxon>Bacillota</taxon>
        <taxon>Clostridia</taxon>
        <taxon>Eubacteriales</taxon>
        <taxon>Oscillospiraceae</taxon>
        <taxon>Anaerotruncus</taxon>
    </lineage>
</organism>
<evidence type="ECO:0000313" key="1">
    <source>
        <dbReference type="EMBL" id="EDS11018.1"/>
    </source>
</evidence>